<dbReference type="AlphaFoldDB" id="A0A7S2TNX3"/>
<feature type="region of interest" description="Disordered" evidence="3">
    <location>
        <begin position="1"/>
        <end position="93"/>
    </location>
</feature>
<evidence type="ECO:0000256" key="2">
    <source>
        <dbReference type="ARBA" id="ARBA00022723"/>
    </source>
</evidence>
<accession>A0A7S2TNX3</accession>
<feature type="compositionally biased region" description="Basic and acidic residues" evidence="3">
    <location>
        <begin position="72"/>
        <end position="82"/>
    </location>
</feature>
<feature type="compositionally biased region" description="Basic and acidic residues" evidence="3">
    <location>
        <begin position="19"/>
        <end position="33"/>
    </location>
</feature>
<dbReference type="EMBL" id="HBHP01012504">
    <property type="protein sequence ID" value="CAD9759653.1"/>
    <property type="molecule type" value="Transcribed_RNA"/>
</dbReference>
<dbReference type="Pfam" id="PF04570">
    <property type="entry name" value="zf-FLZ"/>
    <property type="match status" value="1"/>
</dbReference>
<keyword evidence="2" id="KW-0479">Metal-binding</keyword>
<proteinExistence type="inferred from homology"/>
<sequence length="312" mass="35143">MEPEPVHRPSLPRTASSRRIFEAESMVQEKTERLPVPALQEESSGSMTEAGGSNAAVPSLEEVEMAPVTPVEQKEESTKEEESASPDVVPGGRARFKGIGMAQQAKDEPLHKAGFQTVVVSLDLPIIELQQWVVAGFVHWELDGVKQISNALMYFTSAAEIQLLTVDGPVPAPNKNSQPLRISVEPLKRIRQVAANRKEIKMAQYKVRILEDIVEAKALSQRVHIPPCFAWPFAMAWWKKCTKKRKHMDQDDGSSGRESKDGSVDFTKCYACGTRIQQAVFMYLDHSFCSEKCRTRQMRRPYKTYTARPWLQ</sequence>
<evidence type="ECO:0000256" key="1">
    <source>
        <dbReference type="ARBA" id="ARBA00009374"/>
    </source>
</evidence>
<comment type="similarity">
    <text evidence="1">Belongs to the FLZ family.</text>
</comment>
<evidence type="ECO:0000259" key="4">
    <source>
        <dbReference type="Pfam" id="PF04570"/>
    </source>
</evidence>
<reference evidence="5" key="1">
    <citation type="submission" date="2021-01" db="EMBL/GenBank/DDBJ databases">
        <authorList>
            <person name="Corre E."/>
            <person name="Pelletier E."/>
            <person name="Niang G."/>
            <person name="Scheremetjew M."/>
            <person name="Finn R."/>
            <person name="Kale V."/>
            <person name="Holt S."/>
            <person name="Cochrane G."/>
            <person name="Meng A."/>
            <person name="Brown T."/>
            <person name="Cohen L."/>
        </authorList>
    </citation>
    <scope>NUCLEOTIDE SEQUENCE</scope>
    <source>
        <strain evidence="5">CCMP622</strain>
    </source>
</reference>
<protein>
    <recommendedName>
        <fullName evidence="4">FLZ-type domain-containing protein</fullName>
    </recommendedName>
</protein>
<dbReference type="GO" id="GO:0046872">
    <property type="term" value="F:metal ion binding"/>
    <property type="evidence" value="ECO:0007669"/>
    <property type="project" value="UniProtKB-KW"/>
</dbReference>
<name>A0A7S2TNX3_9EUKA</name>
<organism evidence="5">
    <name type="scientific">Lotharella oceanica</name>
    <dbReference type="NCBI Taxonomy" id="641309"/>
    <lineage>
        <taxon>Eukaryota</taxon>
        <taxon>Sar</taxon>
        <taxon>Rhizaria</taxon>
        <taxon>Cercozoa</taxon>
        <taxon>Chlorarachniophyceae</taxon>
        <taxon>Lotharella</taxon>
    </lineage>
</organism>
<gene>
    <name evidence="5" type="ORF">LSP00402_LOCUS7768</name>
</gene>
<evidence type="ECO:0000313" key="5">
    <source>
        <dbReference type="EMBL" id="CAD9759653.1"/>
    </source>
</evidence>
<feature type="domain" description="FLZ-type" evidence="4">
    <location>
        <begin position="267"/>
        <end position="299"/>
    </location>
</feature>
<evidence type="ECO:0000256" key="3">
    <source>
        <dbReference type="SAM" id="MobiDB-lite"/>
    </source>
</evidence>
<dbReference type="InterPro" id="IPR007650">
    <property type="entry name" value="Zf-FLZ_dom"/>
</dbReference>